<dbReference type="RefSeq" id="WP_119318964.1">
    <property type="nucleotide sequence ID" value="NZ_AP025739.1"/>
</dbReference>
<evidence type="ECO:0000313" key="2">
    <source>
        <dbReference type="Proteomes" id="UP000287394"/>
    </source>
</evidence>
<dbReference type="KEGG" id="ccot:CCAX7_54320"/>
<protein>
    <submittedName>
        <fullName evidence="1">Uncharacterized protein</fullName>
    </submittedName>
</protein>
<keyword evidence="2" id="KW-1185">Reference proteome</keyword>
<name>A0A402CN22_9BACT</name>
<sequence length="145" mass="16120">MSPHELLSKLPEALGVAVIGYASAVHVERKRAKAEERKTKVTEEGLDRRQIVQDAATMMDEMRAEMARYQSAKDELLADNRHLSAVVGDYREERLRLIRIADESRARIEDLQAKILALYEKLALAGASGLGDERHKPEAADSPAA</sequence>
<proteinExistence type="predicted"/>
<dbReference type="Proteomes" id="UP000287394">
    <property type="component" value="Chromosome"/>
</dbReference>
<reference evidence="1 2" key="1">
    <citation type="journal article" date="2019" name="Int. J. Syst. Evol. Microbiol.">
        <title>Capsulimonas corticalis gen. nov., sp. nov., an aerobic capsulated bacterium, of a novel bacterial order, Capsulimonadales ord. nov., of the class Armatimonadia of the phylum Armatimonadetes.</title>
        <authorList>
            <person name="Li J."/>
            <person name="Kudo C."/>
            <person name="Tonouchi A."/>
        </authorList>
    </citation>
    <scope>NUCLEOTIDE SEQUENCE [LARGE SCALE GENOMIC DNA]</scope>
    <source>
        <strain evidence="1 2">AX-7</strain>
    </source>
</reference>
<organism evidence="1 2">
    <name type="scientific">Capsulimonas corticalis</name>
    <dbReference type="NCBI Taxonomy" id="2219043"/>
    <lineage>
        <taxon>Bacteria</taxon>
        <taxon>Bacillati</taxon>
        <taxon>Armatimonadota</taxon>
        <taxon>Armatimonadia</taxon>
        <taxon>Capsulimonadales</taxon>
        <taxon>Capsulimonadaceae</taxon>
        <taxon>Capsulimonas</taxon>
    </lineage>
</organism>
<dbReference type="EMBL" id="AP025739">
    <property type="protein sequence ID" value="BDI33381.1"/>
    <property type="molecule type" value="Genomic_DNA"/>
</dbReference>
<accession>A0A402CN22</accession>
<evidence type="ECO:0000313" key="1">
    <source>
        <dbReference type="EMBL" id="BDI33381.1"/>
    </source>
</evidence>
<gene>
    <name evidence="1" type="ORF">CCAX7_54320</name>
</gene>
<dbReference type="AlphaFoldDB" id="A0A402CN22"/>